<reference evidence="9 10" key="1">
    <citation type="submission" date="2020-07" db="EMBL/GenBank/DDBJ databases">
        <authorList>
            <person name="Feng H."/>
        </authorList>
    </citation>
    <scope>NUCLEOTIDE SEQUENCE [LARGE SCALE GENOMIC DNA]</scope>
    <source>
        <strain evidence="10">s-10</strain>
    </source>
</reference>
<organism evidence="9 10">
    <name type="scientific">Paenactinomyces guangxiensis</name>
    <dbReference type="NCBI Taxonomy" id="1490290"/>
    <lineage>
        <taxon>Bacteria</taxon>
        <taxon>Bacillati</taxon>
        <taxon>Bacillota</taxon>
        <taxon>Bacilli</taxon>
        <taxon>Bacillales</taxon>
        <taxon>Thermoactinomycetaceae</taxon>
        <taxon>Paenactinomyces</taxon>
    </lineage>
</organism>
<name>A0A7W1WMQ2_9BACL</name>
<dbReference type="GO" id="GO:0070733">
    <property type="term" value="F:AMPylase activity"/>
    <property type="evidence" value="ECO:0007669"/>
    <property type="project" value="UniProtKB-EC"/>
</dbReference>
<gene>
    <name evidence="9" type="ORF">H1191_00065</name>
</gene>
<evidence type="ECO:0000259" key="8">
    <source>
        <dbReference type="PROSITE" id="PS51459"/>
    </source>
</evidence>
<comment type="caution">
    <text evidence="9">The sequence shown here is derived from an EMBL/GenBank/DDBJ whole genome shotgun (WGS) entry which is preliminary data.</text>
</comment>
<keyword evidence="10" id="KW-1185">Reference proteome</keyword>
<dbReference type="EC" id="2.7.7.108" evidence="5"/>
<comment type="catalytic activity">
    <reaction evidence="7">
        <text>L-tyrosyl-[protein] + ATP = O-(5'-adenylyl)-L-tyrosyl-[protein] + diphosphate</text>
        <dbReference type="Rhea" id="RHEA:54288"/>
        <dbReference type="Rhea" id="RHEA-COMP:10136"/>
        <dbReference type="Rhea" id="RHEA-COMP:13846"/>
        <dbReference type="ChEBI" id="CHEBI:30616"/>
        <dbReference type="ChEBI" id="CHEBI:33019"/>
        <dbReference type="ChEBI" id="CHEBI:46858"/>
        <dbReference type="ChEBI" id="CHEBI:83624"/>
        <dbReference type="EC" id="2.7.7.108"/>
    </reaction>
</comment>
<dbReference type="EMBL" id="JACEIQ010000001">
    <property type="protein sequence ID" value="MBA4492711.1"/>
    <property type="molecule type" value="Genomic_DNA"/>
</dbReference>
<dbReference type="InterPro" id="IPR003812">
    <property type="entry name" value="Fido"/>
</dbReference>
<dbReference type="AlphaFoldDB" id="A0A7W1WMQ2"/>
<dbReference type="GO" id="GO:0051302">
    <property type="term" value="P:regulation of cell division"/>
    <property type="evidence" value="ECO:0007669"/>
    <property type="project" value="TreeGrafter"/>
</dbReference>
<proteinExistence type="predicted"/>
<evidence type="ECO:0000256" key="6">
    <source>
        <dbReference type="ARBA" id="ARBA00047939"/>
    </source>
</evidence>
<evidence type="ECO:0000313" key="9">
    <source>
        <dbReference type="EMBL" id="MBA4492711.1"/>
    </source>
</evidence>
<evidence type="ECO:0000313" key="10">
    <source>
        <dbReference type="Proteomes" id="UP000535491"/>
    </source>
</evidence>
<feature type="domain" description="Fido" evidence="8">
    <location>
        <begin position="1"/>
        <end position="119"/>
    </location>
</feature>
<keyword evidence="4" id="KW-0067">ATP-binding</keyword>
<dbReference type="GO" id="GO:0005524">
    <property type="term" value="F:ATP binding"/>
    <property type="evidence" value="ECO:0007669"/>
    <property type="project" value="UniProtKB-KW"/>
</dbReference>
<dbReference type="RefSeq" id="WP_181749952.1">
    <property type="nucleotide sequence ID" value="NZ_JACEIQ010000001.1"/>
</dbReference>
<dbReference type="SUPFAM" id="SSF140931">
    <property type="entry name" value="Fic-like"/>
    <property type="match status" value="1"/>
</dbReference>
<evidence type="ECO:0000256" key="5">
    <source>
        <dbReference type="ARBA" id="ARBA00034531"/>
    </source>
</evidence>
<dbReference type="PROSITE" id="PS51459">
    <property type="entry name" value="FIDO"/>
    <property type="match status" value="1"/>
</dbReference>
<accession>A0A7W1WMQ2</accession>
<evidence type="ECO:0000256" key="3">
    <source>
        <dbReference type="ARBA" id="ARBA00022741"/>
    </source>
</evidence>
<dbReference type="Gene3D" id="1.10.3290.10">
    <property type="entry name" value="Fido-like domain"/>
    <property type="match status" value="1"/>
</dbReference>
<keyword evidence="1" id="KW-0808">Transferase</keyword>
<evidence type="ECO:0000256" key="2">
    <source>
        <dbReference type="ARBA" id="ARBA00022695"/>
    </source>
</evidence>
<keyword evidence="3" id="KW-0547">Nucleotide-binding</keyword>
<evidence type="ECO:0000256" key="7">
    <source>
        <dbReference type="ARBA" id="ARBA00048696"/>
    </source>
</evidence>
<protein>
    <recommendedName>
        <fullName evidence="5">protein adenylyltransferase</fullName>
        <ecNumber evidence="5">2.7.7.108</ecNumber>
    </recommendedName>
</protein>
<keyword evidence="2" id="KW-0548">Nucleotidyltransferase</keyword>
<evidence type="ECO:0000256" key="4">
    <source>
        <dbReference type="ARBA" id="ARBA00022840"/>
    </source>
</evidence>
<sequence>MGRPDSESGYFKTTHLFCLPHLIRSQSDLIFVQLREERYLTGLDVISFSKRTAYHLSEINILHPFREGNGRTQREFIRCLGLKSGYVIDWAVADEKEFLEAMIDSAIRSEEKLAPIILSCIVSQKWLPTSPGSTPNYWQFLYVGLK</sequence>
<dbReference type="InterPro" id="IPR036597">
    <property type="entry name" value="Fido-like_dom_sf"/>
</dbReference>
<dbReference type="PANTHER" id="PTHR39560:SF1">
    <property type="entry name" value="PROTEIN ADENYLYLTRANSFERASE FIC-RELATED"/>
    <property type="match status" value="1"/>
</dbReference>
<dbReference type="Proteomes" id="UP000535491">
    <property type="component" value="Unassembled WGS sequence"/>
</dbReference>
<dbReference type="Pfam" id="PF02661">
    <property type="entry name" value="Fic"/>
    <property type="match status" value="1"/>
</dbReference>
<comment type="catalytic activity">
    <reaction evidence="6">
        <text>L-threonyl-[protein] + ATP = 3-O-(5'-adenylyl)-L-threonyl-[protein] + diphosphate</text>
        <dbReference type="Rhea" id="RHEA:54292"/>
        <dbReference type="Rhea" id="RHEA-COMP:11060"/>
        <dbReference type="Rhea" id="RHEA-COMP:13847"/>
        <dbReference type="ChEBI" id="CHEBI:30013"/>
        <dbReference type="ChEBI" id="CHEBI:30616"/>
        <dbReference type="ChEBI" id="CHEBI:33019"/>
        <dbReference type="ChEBI" id="CHEBI:138113"/>
        <dbReference type="EC" id="2.7.7.108"/>
    </reaction>
</comment>
<evidence type="ECO:0000256" key="1">
    <source>
        <dbReference type="ARBA" id="ARBA00022679"/>
    </source>
</evidence>
<dbReference type="PANTHER" id="PTHR39560">
    <property type="entry name" value="PROTEIN ADENYLYLTRANSFERASE FIC-RELATED"/>
    <property type="match status" value="1"/>
</dbReference>